<evidence type="ECO:0000313" key="5">
    <source>
        <dbReference type="EMBL" id="KRS19285.1"/>
    </source>
</evidence>
<evidence type="ECO:0000313" key="6">
    <source>
        <dbReference type="Proteomes" id="UP000051401"/>
    </source>
</evidence>
<proteinExistence type="predicted"/>
<dbReference type="PATRIC" id="fig|540747.5.peg.9"/>
<gene>
    <name evidence="5" type="ORF">XM52_00045</name>
</gene>
<evidence type="ECO:0000259" key="4">
    <source>
        <dbReference type="Pfam" id="PF12804"/>
    </source>
</evidence>
<organism evidence="5 6">
    <name type="scientific">Roseovarius indicus</name>
    <dbReference type="NCBI Taxonomy" id="540747"/>
    <lineage>
        <taxon>Bacteria</taxon>
        <taxon>Pseudomonadati</taxon>
        <taxon>Pseudomonadota</taxon>
        <taxon>Alphaproteobacteria</taxon>
        <taxon>Rhodobacterales</taxon>
        <taxon>Roseobacteraceae</taxon>
        <taxon>Roseovarius</taxon>
    </lineage>
</organism>
<feature type="domain" description="MobA-like NTP transferase" evidence="4">
    <location>
        <begin position="9"/>
        <end position="130"/>
    </location>
</feature>
<evidence type="ECO:0000256" key="3">
    <source>
        <dbReference type="ARBA" id="ARBA00022842"/>
    </source>
</evidence>
<dbReference type="STRING" id="540747.SAMN04488031_102239"/>
<sequence>MRDDPLPVMIFAAGFGTRMGALTADQPKPMIPVAGKPLIDHALDLVRDAALTRVVVNLHYKPEHLRAHLSDTDILFSEEQPEILETGGGLRHALPLLGNGPVYTMNSDAVWSGPNPLTHLAQNWNPDQMDGLLLCIPPDNAIGHTGKGDFEIAETGHASRGPGAIYSGLQILKTDGLAAIPETYFSLNRLWDDMLANNRLFATTYPGKWCDVGRPEGIELAEDMLDYTHV</sequence>
<dbReference type="InterPro" id="IPR029044">
    <property type="entry name" value="Nucleotide-diphossugar_trans"/>
</dbReference>
<dbReference type="Proteomes" id="UP000051401">
    <property type="component" value="Unassembled WGS sequence"/>
</dbReference>
<evidence type="ECO:0000256" key="1">
    <source>
        <dbReference type="ARBA" id="ARBA00022679"/>
    </source>
</evidence>
<comment type="caution">
    <text evidence="5">The sequence shown here is derived from an EMBL/GenBank/DDBJ whole genome shotgun (WGS) entry which is preliminary data.</text>
</comment>
<dbReference type="Pfam" id="PF12804">
    <property type="entry name" value="NTP_transf_3"/>
    <property type="match status" value="1"/>
</dbReference>
<reference evidence="5 6" key="1">
    <citation type="submission" date="2015-04" db="EMBL/GenBank/DDBJ databases">
        <title>The draft genome sequence of Roseovarius indicus B108T.</title>
        <authorList>
            <person name="Li G."/>
            <person name="Lai Q."/>
            <person name="Shao Z."/>
            <person name="Yan P."/>
        </authorList>
    </citation>
    <scope>NUCLEOTIDE SEQUENCE [LARGE SCALE GENOMIC DNA]</scope>
    <source>
        <strain evidence="5 6">B108</strain>
    </source>
</reference>
<keyword evidence="6" id="KW-1185">Reference proteome</keyword>
<dbReference type="CDD" id="cd06422">
    <property type="entry name" value="NTP_transferase_like_1"/>
    <property type="match status" value="1"/>
</dbReference>
<dbReference type="RefSeq" id="WP_057812026.1">
    <property type="nucleotide sequence ID" value="NZ_CP031598.1"/>
</dbReference>
<evidence type="ECO:0000256" key="2">
    <source>
        <dbReference type="ARBA" id="ARBA00022695"/>
    </source>
</evidence>
<accession>A0A0T5PDQ1</accession>
<dbReference type="OrthoDB" id="9788272at2"/>
<dbReference type="PANTHER" id="PTHR43584">
    <property type="entry name" value="NUCLEOTIDYL TRANSFERASE"/>
    <property type="match status" value="1"/>
</dbReference>
<keyword evidence="2" id="KW-0548">Nucleotidyltransferase</keyword>
<dbReference type="AlphaFoldDB" id="A0A0T5PDQ1"/>
<dbReference type="Gene3D" id="3.90.550.10">
    <property type="entry name" value="Spore Coat Polysaccharide Biosynthesis Protein SpsA, Chain A"/>
    <property type="match status" value="1"/>
</dbReference>
<dbReference type="EMBL" id="LAXI01000001">
    <property type="protein sequence ID" value="KRS19285.1"/>
    <property type="molecule type" value="Genomic_DNA"/>
</dbReference>
<keyword evidence="1 5" id="KW-0808">Transferase</keyword>
<name>A0A0T5PDQ1_9RHOB</name>
<dbReference type="SUPFAM" id="SSF53448">
    <property type="entry name" value="Nucleotide-diphospho-sugar transferases"/>
    <property type="match status" value="1"/>
</dbReference>
<dbReference type="InterPro" id="IPR025877">
    <property type="entry name" value="MobA-like_NTP_Trfase"/>
</dbReference>
<keyword evidence="3" id="KW-0460">Magnesium</keyword>
<dbReference type="GO" id="GO:0016779">
    <property type="term" value="F:nucleotidyltransferase activity"/>
    <property type="evidence" value="ECO:0007669"/>
    <property type="project" value="UniProtKB-KW"/>
</dbReference>
<protein>
    <submittedName>
        <fullName evidence="5">Nucleotidyltransferase</fullName>
    </submittedName>
</protein>
<dbReference type="PANTHER" id="PTHR43584:SF8">
    <property type="entry name" value="N-ACETYLMURAMATE ALPHA-1-PHOSPHATE URIDYLYLTRANSFERASE"/>
    <property type="match status" value="1"/>
</dbReference>
<dbReference type="InterPro" id="IPR050065">
    <property type="entry name" value="GlmU-like"/>
</dbReference>